<dbReference type="Proteomes" id="UP001163387">
    <property type="component" value="Chromosome"/>
</dbReference>
<accession>A0ABM8BSR2</accession>
<sequence>MTIENTEVEIENVTTNVDNAKKEPYQLSSIISPIFGLNHQKITTIPINIKKSDRSSSTIEQYVDKKTKENIFREKEVAYNNSSNLDNTRIAQIKKNREQQQIYDSLPSRYLEFRDKIFKETTSINYNNASNNNDTVITTIDLLVDDILDENK</sequence>
<name>A0ABM8BSR2_9MOLU</name>
<keyword evidence="2" id="KW-1185">Reference proteome</keyword>
<protein>
    <recommendedName>
        <fullName evidence="3">Adhesin P123</fullName>
    </recommendedName>
</protein>
<dbReference type="EMBL" id="AP026933">
    <property type="protein sequence ID" value="BDT02899.1"/>
    <property type="molecule type" value="Genomic_DNA"/>
</dbReference>
<evidence type="ECO:0008006" key="3">
    <source>
        <dbReference type="Google" id="ProtNLM"/>
    </source>
</evidence>
<gene>
    <name evidence="1" type="ORF">SHM_05450</name>
</gene>
<proteinExistence type="predicted"/>
<organism evidence="1 2">
    <name type="scientific">Spiroplasma ixodetis</name>
    <dbReference type="NCBI Taxonomy" id="2141"/>
    <lineage>
        <taxon>Bacteria</taxon>
        <taxon>Bacillati</taxon>
        <taxon>Mycoplasmatota</taxon>
        <taxon>Mollicutes</taxon>
        <taxon>Entomoplasmatales</taxon>
        <taxon>Spiroplasmataceae</taxon>
        <taxon>Spiroplasma</taxon>
    </lineage>
</organism>
<dbReference type="RefSeq" id="WP_281749093.1">
    <property type="nucleotide sequence ID" value="NZ_AP026933.1"/>
</dbReference>
<evidence type="ECO:0000313" key="2">
    <source>
        <dbReference type="Proteomes" id="UP001163387"/>
    </source>
</evidence>
<evidence type="ECO:0000313" key="1">
    <source>
        <dbReference type="EMBL" id="BDT02899.1"/>
    </source>
</evidence>
<reference evidence="1 2" key="1">
    <citation type="journal article" date="2022" name="Front. Microbiol.">
        <title>Male-killing mechanisms vary between Spiroplasma species.</title>
        <authorList>
            <person name="Arai H."/>
            <person name="Inoue M."/>
            <person name="Kageyama D."/>
        </authorList>
    </citation>
    <scope>NUCLEOTIDE SEQUENCE [LARGE SCALE GENOMIC DNA]</scope>
    <source>
        <strain evidence="2">sHm</strain>
    </source>
</reference>